<evidence type="ECO:0000256" key="15">
    <source>
        <dbReference type="PIRSR" id="PIRSR600829-1"/>
    </source>
</evidence>
<evidence type="ECO:0000256" key="16">
    <source>
        <dbReference type="PIRSR" id="PIRSR600829-2"/>
    </source>
</evidence>
<dbReference type="InterPro" id="IPR000829">
    <property type="entry name" value="DAGK"/>
</dbReference>
<gene>
    <name evidence="20" type="ORF">FHS18_001058</name>
</gene>
<evidence type="ECO:0000256" key="2">
    <source>
        <dbReference type="ARBA" id="ARBA00005967"/>
    </source>
</evidence>
<dbReference type="Gene3D" id="1.10.287.3610">
    <property type="match status" value="1"/>
</dbReference>
<keyword evidence="18" id="KW-0479">Metal-binding</keyword>
<evidence type="ECO:0000256" key="14">
    <source>
        <dbReference type="ARBA" id="ARBA00023264"/>
    </source>
</evidence>
<dbReference type="InterPro" id="IPR033717">
    <property type="entry name" value="UDPK"/>
</dbReference>
<feature type="transmembrane region" description="Helical" evidence="19">
    <location>
        <begin position="27"/>
        <end position="44"/>
    </location>
</feature>
<comment type="cofactor">
    <cofactor evidence="18">
        <name>Mg(2+)</name>
        <dbReference type="ChEBI" id="CHEBI:18420"/>
    </cofactor>
    <text evidence="18">Mn(2+), Zn(2+), Cd(2+) and Co(2+) support activity to lesser extents.</text>
</comment>
<keyword evidence="6 19" id="KW-0812">Transmembrane</keyword>
<name>A0A7W5AVF3_9BACL</name>
<proteinExistence type="inferred from homology"/>
<evidence type="ECO:0000256" key="13">
    <source>
        <dbReference type="ARBA" id="ARBA00023209"/>
    </source>
</evidence>
<dbReference type="GO" id="GO:0005886">
    <property type="term" value="C:plasma membrane"/>
    <property type="evidence" value="ECO:0007669"/>
    <property type="project" value="UniProtKB-SubCell"/>
</dbReference>
<comment type="caution">
    <text evidence="20">The sequence shown here is derived from an EMBL/GenBank/DDBJ whole genome shotgun (WGS) entry which is preliminary data.</text>
</comment>
<keyword evidence="7 17" id="KW-0547">Nucleotide-binding</keyword>
<accession>A0A7W5AVF3</accession>
<evidence type="ECO:0000256" key="1">
    <source>
        <dbReference type="ARBA" id="ARBA00004651"/>
    </source>
</evidence>
<dbReference type="GO" id="GO:0016301">
    <property type="term" value="F:kinase activity"/>
    <property type="evidence" value="ECO:0007669"/>
    <property type="project" value="UniProtKB-KW"/>
</dbReference>
<feature type="transmembrane region" description="Helical" evidence="19">
    <location>
        <begin position="50"/>
        <end position="69"/>
    </location>
</feature>
<feature type="binding site" evidence="17">
    <location>
        <begin position="88"/>
        <end position="89"/>
    </location>
    <ligand>
        <name>ATP</name>
        <dbReference type="ChEBI" id="CHEBI:30616"/>
    </ligand>
</feature>
<evidence type="ECO:0000313" key="20">
    <source>
        <dbReference type="EMBL" id="MBB3109006.1"/>
    </source>
</evidence>
<dbReference type="AlphaFoldDB" id="A0A7W5AVF3"/>
<feature type="binding site" evidence="17">
    <location>
        <position position="70"/>
    </location>
    <ligand>
        <name>ATP</name>
        <dbReference type="ChEBI" id="CHEBI:30616"/>
    </ligand>
</feature>
<feature type="active site" description="Proton acceptor" evidence="15">
    <location>
        <position position="63"/>
    </location>
</feature>
<keyword evidence="10 19" id="KW-1133">Transmembrane helix</keyword>
<evidence type="ECO:0000256" key="8">
    <source>
        <dbReference type="ARBA" id="ARBA00022777"/>
    </source>
</evidence>
<evidence type="ECO:0000256" key="5">
    <source>
        <dbReference type="ARBA" id="ARBA00022679"/>
    </source>
</evidence>
<protein>
    <submittedName>
        <fullName evidence="20">Diacylglycerol kinase</fullName>
    </submittedName>
</protein>
<evidence type="ECO:0000256" key="17">
    <source>
        <dbReference type="PIRSR" id="PIRSR600829-3"/>
    </source>
</evidence>
<organism evidence="20 21">
    <name type="scientific">Paenibacillus phyllosphaerae</name>
    <dbReference type="NCBI Taxonomy" id="274593"/>
    <lineage>
        <taxon>Bacteria</taxon>
        <taxon>Bacillati</taxon>
        <taxon>Bacillota</taxon>
        <taxon>Bacilli</taxon>
        <taxon>Bacillales</taxon>
        <taxon>Paenibacillaceae</taxon>
        <taxon>Paenibacillus</taxon>
    </lineage>
</organism>
<keyword evidence="18" id="KW-0460">Magnesium</keyword>
<dbReference type="GO" id="GO:0008654">
    <property type="term" value="P:phospholipid biosynthetic process"/>
    <property type="evidence" value="ECO:0007669"/>
    <property type="project" value="UniProtKB-KW"/>
</dbReference>
<dbReference type="RefSeq" id="WP_183597690.1">
    <property type="nucleotide sequence ID" value="NZ_JACHXK010000002.1"/>
</dbReference>
<dbReference type="GO" id="GO:0005524">
    <property type="term" value="F:ATP binding"/>
    <property type="evidence" value="ECO:0007669"/>
    <property type="project" value="UniProtKB-KW"/>
</dbReference>
<evidence type="ECO:0000256" key="3">
    <source>
        <dbReference type="ARBA" id="ARBA00022475"/>
    </source>
</evidence>
<evidence type="ECO:0000313" key="21">
    <source>
        <dbReference type="Proteomes" id="UP000570361"/>
    </source>
</evidence>
<keyword evidence="5" id="KW-0808">Transferase</keyword>
<keyword evidence="21" id="KW-1185">Reference proteome</keyword>
<evidence type="ECO:0000256" key="19">
    <source>
        <dbReference type="SAM" id="Phobius"/>
    </source>
</evidence>
<evidence type="ECO:0000256" key="10">
    <source>
        <dbReference type="ARBA" id="ARBA00022989"/>
    </source>
</evidence>
<evidence type="ECO:0000256" key="4">
    <source>
        <dbReference type="ARBA" id="ARBA00022516"/>
    </source>
</evidence>
<dbReference type="Pfam" id="PF01219">
    <property type="entry name" value="DAGK_prokar"/>
    <property type="match status" value="1"/>
</dbReference>
<evidence type="ECO:0000256" key="18">
    <source>
        <dbReference type="PIRSR" id="PIRSR600829-4"/>
    </source>
</evidence>
<dbReference type="PROSITE" id="PS01069">
    <property type="entry name" value="DAGK_PROKAR"/>
    <property type="match status" value="1"/>
</dbReference>
<evidence type="ECO:0000256" key="7">
    <source>
        <dbReference type="ARBA" id="ARBA00022741"/>
    </source>
</evidence>
<dbReference type="GO" id="GO:0046872">
    <property type="term" value="F:metal ion binding"/>
    <property type="evidence" value="ECO:0007669"/>
    <property type="project" value="UniProtKB-KW"/>
</dbReference>
<feature type="transmembrane region" description="Helical" evidence="19">
    <location>
        <begin position="90"/>
        <end position="111"/>
    </location>
</feature>
<evidence type="ECO:0000256" key="6">
    <source>
        <dbReference type="ARBA" id="ARBA00022692"/>
    </source>
</evidence>
<feature type="binding site" evidence="17">
    <location>
        <position position="10"/>
    </location>
    <ligand>
        <name>ATP</name>
        <dbReference type="ChEBI" id="CHEBI:30616"/>
    </ligand>
</feature>
<keyword evidence="14" id="KW-1208">Phospholipid metabolism</keyword>
<evidence type="ECO:0000256" key="9">
    <source>
        <dbReference type="ARBA" id="ARBA00022840"/>
    </source>
</evidence>
<keyword evidence="12 19" id="KW-0472">Membrane</keyword>
<comment type="subcellular location">
    <subcellularLocation>
        <location evidence="1">Cell membrane</location>
        <topology evidence="1">Multi-pass membrane protein</topology>
    </subcellularLocation>
</comment>
<keyword evidence="4" id="KW-0444">Lipid biosynthesis</keyword>
<keyword evidence="8 20" id="KW-0418">Kinase</keyword>
<sequence>MRQFLRNLGYALEGVGYAARTQRHMRFHLFAAAAVIVLGSWLGLSPGEWIVVVLLIAAVLSAELINTAIECVVDLVSPDYHKLAKAAKDTAAAAVLITAAAAVVVGAILFIPHLMDKLGL</sequence>
<dbReference type="PANTHER" id="PTHR34299">
    <property type="entry name" value="DIACYLGLYCEROL KINASE"/>
    <property type="match status" value="1"/>
</dbReference>
<evidence type="ECO:0000256" key="11">
    <source>
        <dbReference type="ARBA" id="ARBA00023098"/>
    </source>
</evidence>
<dbReference type="CDD" id="cd14265">
    <property type="entry name" value="UDPK_IM_like"/>
    <property type="match status" value="1"/>
</dbReference>
<comment type="similarity">
    <text evidence="2">Belongs to the bacterial diacylglycerol kinase family.</text>
</comment>
<feature type="binding site" evidence="18">
    <location>
        <position position="70"/>
    </location>
    <ligand>
        <name>a divalent metal cation</name>
        <dbReference type="ChEBI" id="CHEBI:60240"/>
    </ligand>
</feature>
<keyword evidence="9 17" id="KW-0067">ATP-binding</keyword>
<evidence type="ECO:0000256" key="12">
    <source>
        <dbReference type="ARBA" id="ARBA00023136"/>
    </source>
</evidence>
<dbReference type="Proteomes" id="UP000570361">
    <property type="component" value="Unassembled WGS sequence"/>
</dbReference>
<dbReference type="PANTHER" id="PTHR34299:SF1">
    <property type="entry name" value="DIACYLGLYCEROL KINASE"/>
    <property type="match status" value="1"/>
</dbReference>
<keyword evidence="11" id="KW-0443">Lipid metabolism</keyword>
<reference evidence="20 21" key="1">
    <citation type="submission" date="2020-08" db="EMBL/GenBank/DDBJ databases">
        <title>Genomic Encyclopedia of Type Strains, Phase III (KMG-III): the genomes of soil and plant-associated and newly described type strains.</title>
        <authorList>
            <person name="Whitman W."/>
        </authorList>
    </citation>
    <scope>NUCLEOTIDE SEQUENCE [LARGE SCALE GENOMIC DNA]</scope>
    <source>
        <strain evidence="20 21">CECT 5862</strain>
    </source>
</reference>
<dbReference type="EMBL" id="JACHXK010000002">
    <property type="protein sequence ID" value="MBB3109006.1"/>
    <property type="molecule type" value="Genomic_DNA"/>
</dbReference>
<keyword evidence="3" id="KW-1003">Cell membrane</keyword>
<dbReference type="InterPro" id="IPR036945">
    <property type="entry name" value="DAGK_sf"/>
</dbReference>
<feature type="binding site" evidence="16">
    <location>
        <position position="63"/>
    </location>
    <ligand>
        <name>substrate</name>
    </ligand>
</feature>
<keyword evidence="13" id="KW-0594">Phospholipid biosynthesis</keyword>